<evidence type="ECO:0000256" key="2">
    <source>
        <dbReference type="SAM" id="Phobius"/>
    </source>
</evidence>
<evidence type="ECO:0000313" key="4">
    <source>
        <dbReference type="Proteomes" id="UP000735302"/>
    </source>
</evidence>
<dbReference type="Proteomes" id="UP000735302">
    <property type="component" value="Unassembled WGS sequence"/>
</dbReference>
<keyword evidence="4" id="KW-1185">Reference proteome</keyword>
<dbReference type="EMBL" id="BLXT01008494">
    <property type="protein sequence ID" value="GFO49546.1"/>
    <property type="molecule type" value="Genomic_DNA"/>
</dbReference>
<gene>
    <name evidence="3" type="ORF">PoB_007605100</name>
</gene>
<sequence length="257" mass="28246">MNDSRHNVTRATCCAVHTSISSQVCRPSGQGNGGGARTLDEVLPSDLSQISIHPVTNSWDYLEDGFLLLEKREKAEYSRVWLSFCWRTKRCQTVNRVIHTISSIFTIVITIIITTINRYHFTTSINITIIIIILSPPLPQPSTTLSPLSLSPSPTPLPSPSPPPSIHHRHRHQYTITITPTITATIITTITTRNTIATITFSIPATPDIATTITTTIPTISANTNTTTTITLTTTTTTSLSQQESMRTIIKTGRISK</sequence>
<name>A0AAV4E0C3_9GAST</name>
<evidence type="ECO:0000313" key="3">
    <source>
        <dbReference type="EMBL" id="GFO49546.1"/>
    </source>
</evidence>
<keyword evidence="2" id="KW-1133">Transmembrane helix</keyword>
<accession>A0AAV4E0C3</accession>
<proteinExistence type="predicted"/>
<organism evidence="3 4">
    <name type="scientific">Plakobranchus ocellatus</name>
    <dbReference type="NCBI Taxonomy" id="259542"/>
    <lineage>
        <taxon>Eukaryota</taxon>
        <taxon>Metazoa</taxon>
        <taxon>Spiralia</taxon>
        <taxon>Lophotrochozoa</taxon>
        <taxon>Mollusca</taxon>
        <taxon>Gastropoda</taxon>
        <taxon>Heterobranchia</taxon>
        <taxon>Euthyneura</taxon>
        <taxon>Panpulmonata</taxon>
        <taxon>Sacoglossa</taxon>
        <taxon>Placobranchoidea</taxon>
        <taxon>Plakobranchidae</taxon>
        <taxon>Plakobranchus</taxon>
    </lineage>
</organism>
<keyword evidence="2" id="KW-0812">Transmembrane</keyword>
<keyword evidence="2" id="KW-0472">Membrane</keyword>
<feature type="compositionally biased region" description="Pro residues" evidence="1">
    <location>
        <begin position="153"/>
        <end position="165"/>
    </location>
</feature>
<feature type="region of interest" description="Disordered" evidence="1">
    <location>
        <begin position="144"/>
        <end position="168"/>
    </location>
</feature>
<feature type="transmembrane region" description="Helical" evidence="2">
    <location>
        <begin position="97"/>
        <end position="116"/>
    </location>
</feature>
<reference evidence="3 4" key="1">
    <citation type="journal article" date="2021" name="Elife">
        <title>Chloroplast acquisition without the gene transfer in kleptoplastic sea slugs, Plakobranchus ocellatus.</title>
        <authorList>
            <person name="Maeda T."/>
            <person name="Takahashi S."/>
            <person name="Yoshida T."/>
            <person name="Shimamura S."/>
            <person name="Takaki Y."/>
            <person name="Nagai Y."/>
            <person name="Toyoda A."/>
            <person name="Suzuki Y."/>
            <person name="Arimoto A."/>
            <person name="Ishii H."/>
            <person name="Satoh N."/>
            <person name="Nishiyama T."/>
            <person name="Hasebe M."/>
            <person name="Maruyama T."/>
            <person name="Minagawa J."/>
            <person name="Obokata J."/>
            <person name="Shigenobu S."/>
        </authorList>
    </citation>
    <scope>NUCLEOTIDE SEQUENCE [LARGE SCALE GENOMIC DNA]</scope>
</reference>
<protein>
    <submittedName>
        <fullName evidence="3">Uncharacterized protein</fullName>
    </submittedName>
</protein>
<dbReference type="AlphaFoldDB" id="A0AAV4E0C3"/>
<evidence type="ECO:0000256" key="1">
    <source>
        <dbReference type="SAM" id="MobiDB-lite"/>
    </source>
</evidence>
<comment type="caution">
    <text evidence="3">The sequence shown here is derived from an EMBL/GenBank/DDBJ whole genome shotgun (WGS) entry which is preliminary data.</text>
</comment>